<keyword evidence="6" id="KW-0675">Receptor</keyword>
<dbReference type="Gene3D" id="1.20.1070.10">
    <property type="entry name" value="Rhodopsin 7-helix transmembrane proteins"/>
    <property type="match status" value="1"/>
</dbReference>
<feature type="transmembrane region" description="Helical" evidence="8">
    <location>
        <begin position="149"/>
        <end position="166"/>
    </location>
</feature>
<dbReference type="SUPFAM" id="SSF81321">
    <property type="entry name" value="Family A G protein-coupled receptor-like"/>
    <property type="match status" value="1"/>
</dbReference>
<evidence type="ECO:0000256" key="5">
    <source>
        <dbReference type="ARBA" id="ARBA00023136"/>
    </source>
</evidence>
<comment type="subcellular location">
    <subcellularLocation>
        <location evidence="1">Membrane</location>
        <topology evidence="1">Multi-pass membrane protein</topology>
    </subcellularLocation>
</comment>
<dbReference type="InterPro" id="IPR017452">
    <property type="entry name" value="GPCR_Rhodpsn_7TM"/>
</dbReference>
<dbReference type="VEuPathDB" id="VectorBase:BGLAX_040617"/>
<protein>
    <recommendedName>
        <fullName evidence="9">G-protein coupled receptors family 1 profile domain-containing protein</fullName>
    </recommendedName>
</protein>
<dbReference type="Proteomes" id="UP000076420">
    <property type="component" value="Unassembled WGS sequence"/>
</dbReference>
<dbReference type="KEGG" id="bgt:106075309"/>
<accession>A0A2C9KUE7</accession>
<dbReference type="OrthoDB" id="6144829at2759"/>
<keyword evidence="2 8" id="KW-0812">Transmembrane</keyword>
<reference evidence="10" key="1">
    <citation type="submission" date="2020-05" db="UniProtKB">
        <authorList>
            <consortium name="EnsemblMetazoa"/>
        </authorList>
    </citation>
    <scope>IDENTIFICATION</scope>
    <source>
        <strain evidence="10">BB02</strain>
    </source>
</reference>
<feature type="transmembrane region" description="Helical" evidence="8">
    <location>
        <begin position="30"/>
        <end position="53"/>
    </location>
</feature>
<keyword evidence="5 8" id="KW-0472">Membrane</keyword>
<dbReference type="PANTHER" id="PTHR24243:SF233">
    <property type="entry name" value="THYROTROPIN-RELEASING HORMONE RECEPTOR"/>
    <property type="match status" value="1"/>
</dbReference>
<dbReference type="VEuPathDB" id="VectorBase:BGLB023575"/>
<evidence type="ECO:0000313" key="10">
    <source>
        <dbReference type="EnsemblMetazoa" id="BGLB023575-PA"/>
    </source>
</evidence>
<evidence type="ECO:0000256" key="1">
    <source>
        <dbReference type="ARBA" id="ARBA00004141"/>
    </source>
</evidence>
<feature type="transmembrane region" description="Helical" evidence="8">
    <location>
        <begin position="209"/>
        <end position="229"/>
    </location>
</feature>
<evidence type="ECO:0000256" key="7">
    <source>
        <dbReference type="ARBA" id="ARBA00023224"/>
    </source>
</evidence>
<dbReference type="GO" id="GO:0008528">
    <property type="term" value="F:G protein-coupled peptide receptor activity"/>
    <property type="evidence" value="ECO:0007669"/>
    <property type="project" value="InterPro"/>
</dbReference>
<evidence type="ECO:0000256" key="2">
    <source>
        <dbReference type="ARBA" id="ARBA00022692"/>
    </source>
</evidence>
<dbReference type="PROSITE" id="PS50262">
    <property type="entry name" value="G_PROTEIN_RECEP_F1_2"/>
    <property type="match status" value="1"/>
</dbReference>
<dbReference type="InterPro" id="IPR019427">
    <property type="entry name" value="7TM_GPCR_serpentine_rcpt_Srw"/>
</dbReference>
<dbReference type="Pfam" id="PF10324">
    <property type="entry name" value="7TM_GPCR_Srw"/>
    <property type="match status" value="1"/>
</dbReference>
<gene>
    <name evidence="10" type="primary">106075309</name>
</gene>
<keyword evidence="3 8" id="KW-1133">Transmembrane helix</keyword>
<dbReference type="GO" id="GO:0005886">
    <property type="term" value="C:plasma membrane"/>
    <property type="evidence" value="ECO:0007669"/>
    <property type="project" value="TreeGrafter"/>
</dbReference>
<keyword evidence="4" id="KW-0297">G-protein coupled receptor</keyword>
<feature type="transmembrane region" description="Helical" evidence="8">
    <location>
        <begin position="65"/>
        <end position="88"/>
    </location>
</feature>
<evidence type="ECO:0000256" key="8">
    <source>
        <dbReference type="SAM" id="Phobius"/>
    </source>
</evidence>
<dbReference type="EnsemblMetazoa" id="BGLB023575-RA">
    <property type="protein sequence ID" value="BGLB023575-PA"/>
    <property type="gene ID" value="BGLB023575"/>
</dbReference>
<keyword evidence="7" id="KW-0807">Transducer</keyword>
<feature type="transmembrane region" description="Helical" evidence="8">
    <location>
        <begin position="260"/>
        <end position="288"/>
    </location>
</feature>
<proteinExistence type="predicted"/>
<feature type="transmembrane region" description="Helical" evidence="8">
    <location>
        <begin position="300"/>
        <end position="324"/>
    </location>
</feature>
<evidence type="ECO:0000256" key="3">
    <source>
        <dbReference type="ARBA" id="ARBA00022989"/>
    </source>
</evidence>
<name>A0A2C9KUE7_BIOGL</name>
<feature type="domain" description="G-protein coupled receptors family 1 profile" evidence="9">
    <location>
        <begin position="43"/>
        <end position="323"/>
    </location>
</feature>
<dbReference type="RefSeq" id="XP_013091725.2">
    <property type="nucleotide sequence ID" value="XM_013236271.2"/>
</dbReference>
<evidence type="ECO:0000259" key="9">
    <source>
        <dbReference type="PROSITE" id="PS50262"/>
    </source>
</evidence>
<dbReference type="AlphaFoldDB" id="A0A2C9KUE7"/>
<feature type="transmembrane region" description="Helical" evidence="8">
    <location>
        <begin position="108"/>
        <end position="129"/>
    </location>
</feature>
<evidence type="ECO:0000313" key="11">
    <source>
        <dbReference type="Proteomes" id="UP000076420"/>
    </source>
</evidence>
<evidence type="ECO:0000256" key="6">
    <source>
        <dbReference type="ARBA" id="ARBA00023170"/>
    </source>
</evidence>
<sequence>MSSNKSTNNFTLVVKAGVINPTLVEFLMTFNILICAEVIGIVGIVANFINIWNFKKQGLHDSVNISLTALAVSDIGALFFQLVVNVLFNPLWRRVQLPFYSSTVLAMVFFYPHGYFIRVSGFITAFAAFERCLCVVLPMDVKRIMTRNVAIVVNFLIFVVLLLYLYPEHSVVYYDWLFIPTQNRSVITFFFREDFENVMTFTNIINDLFIPYITYVSLIICTMIIVVQLKSKAKWRQSVTGKVISSGLSKTELSIKDKKAVIMLTVVSVIYVTCLTPECVLMTVIGFIQDMKVEGPLWDLFLTIYSFSSLLETINCSVSILVYYNMSTKYRETLHMWFPKLGHKF</sequence>
<dbReference type="PANTHER" id="PTHR24243">
    <property type="entry name" value="G-PROTEIN COUPLED RECEPTOR"/>
    <property type="match status" value="1"/>
</dbReference>
<organism evidence="10 11">
    <name type="scientific">Biomphalaria glabrata</name>
    <name type="common">Bloodfluke planorb</name>
    <name type="synonym">Freshwater snail</name>
    <dbReference type="NCBI Taxonomy" id="6526"/>
    <lineage>
        <taxon>Eukaryota</taxon>
        <taxon>Metazoa</taxon>
        <taxon>Spiralia</taxon>
        <taxon>Lophotrochozoa</taxon>
        <taxon>Mollusca</taxon>
        <taxon>Gastropoda</taxon>
        <taxon>Heterobranchia</taxon>
        <taxon>Euthyneura</taxon>
        <taxon>Panpulmonata</taxon>
        <taxon>Hygrophila</taxon>
        <taxon>Lymnaeoidea</taxon>
        <taxon>Planorbidae</taxon>
        <taxon>Biomphalaria</taxon>
    </lineage>
</organism>
<evidence type="ECO:0000256" key="4">
    <source>
        <dbReference type="ARBA" id="ARBA00023040"/>
    </source>
</evidence>